<keyword evidence="2" id="KW-1185">Reference proteome</keyword>
<dbReference type="RefSeq" id="WP_121906183.1">
    <property type="nucleotide sequence ID" value="NZ_REFC01000011.1"/>
</dbReference>
<gene>
    <name evidence="1" type="ORF">BXY75_0591</name>
</gene>
<dbReference type="AlphaFoldDB" id="A0A3L9ZHI7"/>
<dbReference type="Pfam" id="PF08811">
    <property type="entry name" value="DUF1800"/>
    <property type="match status" value="1"/>
</dbReference>
<reference evidence="1 2" key="1">
    <citation type="submission" date="2018-10" db="EMBL/GenBank/DDBJ databases">
        <title>Genomic Encyclopedia of Archaeal and Bacterial Type Strains, Phase II (KMG-II): from individual species to whole genera.</title>
        <authorList>
            <person name="Goeker M."/>
        </authorList>
    </citation>
    <scope>NUCLEOTIDE SEQUENCE [LARGE SCALE GENOMIC DNA]</scope>
    <source>
        <strain evidence="1 2">DSM 23424</strain>
    </source>
</reference>
<dbReference type="EMBL" id="REFC01000011">
    <property type="protein sequence ID" value="RMA66172.1"/>
    <property type="molecule type" value="Genomic_DNA"/>
</dbReference>
<accession>A0A3L9ZHI7</accession>
<sequence length="488" mass="56830">MITATPPSCNDASIAPFIPTTADPWNTTKVTHAYRRLGFGASQQTIDAALAMSPGDFIDMLVDTAFNLPTTPAPPWGYYSYNDFTDYENQNFPFFNEWRIQTVNDFMNEDLRGRMTFFWMNHFVTEFETYGHSPYAFQYYNTMQFNCVGNFKQFVRAVGVNSTMLIYLNGFQNTQFDPNENFARELFELFTLGEGNGYTQEDIVETARALTGYNHWNDYGDIIYFDPSTFDSGEKTIFGQTGEWGYDDVINLLFQERGEEIAFYICEKLYRFFVSPAVDAVIEQDIIQPLVDTFINNDFEIVPVLKQLFKSEHFFNERALGVTVKSPYDVILAYLKETGFYYDDELIETIVYYNSLMGQDIYDPPDVSGWQRDETWINSSTLTGRWQLVDLYIWFLFDQNEFTLTDLARDLTNDSIDPNYITQVLVDHFMAKPLHSPLDYTIATDIFKWDVPQNYYDEGLWNLSWSSAPYQVLLLLQHIGKMPEFQLK</sequence>
<dbReference type="Proteomes" id="UP000271339">
    <property type="component" value="Unassembled WGS sequence"/>
</dbReference>
<comment type="caution">
    <text evidence="1">The sequence shown here is derived from an EMBL/GenBank/DDBJ whole genome shotgun (WGS) entry which is preliminary data.</text>
</comment>
<name>A0A3L9ZHI7_9FLAO</name>
<organism evidence="1 2">
    <name type="scientific">Ulvibacter antarcticus</name>
    <dbReference type="NCBI Taxonomy" id="442714"/>
    <lineage>
        <taxon>Bacteria</taxon>
        <taxon>Pseudomonadati</taxon>
        <taxon>Bacteroidota</taxon>
        <taxon>Flavobacteriia</taxon>
        <taxon>Flavobacteriales</taxon>
        <taxon>Flavobacteriaceae</taxon>
        <taxon>Ulvibacter</taxon>
    </lineage>
</organism>
<evidence type="ECO:0000313" key="1">
    <source>
        <dbReference type="EMBL" id="RMA66172.1"/>
    </source>
</evidence>
<dbReference type="OrthoDB" id="9772295at2"/>
<protein>
    <submittedName>
        <fullName evidence="1">Uncharacterized protein (DUF1800 family)</fullName>
    </submittedName>
</protein>
<dbReference type="InterPro" id="IPR014917">
    <property type="entry name" value="DUF1800"/>
</dbReference>
<proteinExistence type="predicted"/>
<evidence type="ECO:0000313" key="2">
    <source>
        <dbReference type="Proteomes" id="UP000271339"/>
    </source>
</evidence>